<dbReference type="InterPro" id="IPR018151">
    <property type="entry name" value="TF_GreA/GreB_CS"/>
</dbReference>
<evidence type="ECO:0000256" key="9">
    <source>
        <dbReference type="RuleBase" id="RU000556"/>
    </source>
</evidence>
<keyword evidence="5 8" id="KW-0804">Transcription</keyword>
<keyword evidence="4 8" id="KW-0238">DNA-binding</keyword>
<dbReference type="SUPFAM" id="SSF46557">
    <property type="entry name" value="GreA transcript cleavage protein, N-terminal domain"/>
    <property type="match status" value="1"/>
</dbReference>
<dbReference type="GO" id="GO:0070063">
    <property type="term" value="F:RNA polymerase binding"/>
    <property type="evidence" value="ECO:0007669"/>
    <property type="project" value="InterPro"/>
</dbReference>
<dbReference type="NCBIfam" id="TIGR01462">
    <property type="entry name" value="greA"/>
    <property type="match status" value="1"/>
</dbReference>
<dbReference type="PANTHER" id="PTHR30437:SF4">
    <property type="entry name" value="TRANSCRIPTION ELONGATION FACTOR GREA"/>
    <property type="match status" value="1"/>
</dbReference>
<dbReference type="InterPro" id="IPR036805">
    <property type="entry name" value="Tscrpt_elong_fac_GreA/B_N_sf"/>
</dbReference>
<dbReference type="PIRSF" id="PIRSF006092">
    <property type="entry name" value="GreA_GreB"/>
    <property type="match status" value="1"/>
</dbReference>
<dbReference type="RefSeq" id="WP_191072080.1">
    <property type="nucleotide sequence ID" value="NZ_CP060506.1"/>
</dbReference>
<dbReference type="InterPro" id="IPR001437">
    <property type="entry name" value="Tscrpt_elong_fac_GreA/B_C"/>
</dbReference>
<protein>
    <recommendedName>
        <fullName evidence="2 8">Transcription elongation factor GreA</fullName>
    </recommendedName>
    <alternativeName>
        <fullName evidence="7 8">Transcript cleavage factor GreA</fullName>
    </alternativeName>
</protein>
<comment type="similarity">
    <text evidence="1 8 9">Belongs to the GreA/GreB family.</text>
</comment>
<evidence type="ECO:0000256" key="7">
    <source>
        <dbReference type="ARBA" id="ARBA00030776"/>
    </source>
</evidence>
<dbReference type="EMBL" id="JACRUO010000002">
    <property type="protein sequence ID" value="MBD3689969.1"/>
    <property type="molecule type" value="Genomic_DNA"/>
</dbReference>
<dbReference type="GO" id="GO:0003677">
    <property type="term" value="F:DNA binding"/>
    <property type="evidence" value="ECO:0007669"/>
    <property type="project" value="UniProtKB-UniRule"/>
</dbReference>
<reference evidence="12 13" key="1">
    <citation type="submission" date="2020-08" db="EMBL/GenBank/DDBJ databases">
        <title>Winkia gen. nov., sp. nov., isolated from faeces of the Anser albifrons in China.</title>
        <authorList>
            <person name="Liu Q."/>
        </authorList>
    </citation>
    <scope>NUCLEOTIDE SEQUENCE [LARGE SCALE GENOMIC DNA]</scope>
    <source>
        <strain evidence="12 13">C62</strain>
    </source>
</reference>
<dbReference type="GO" id="GO:0003746">
    <property type="term" value="F:translation elongation factor activity"/>
    <property type="evidence" value="ECO:0007669"/>
    <property type="project" value="UniProtKB-KW"/>
</dbReference>
<evidence type="ECO:0000313" key="13">
    <source>
        <dbReference type="Proteomes" id="UP000627538"/>
    </source>
</evidence>
<keyword evidence="12" id="KW-0648">Protein biosynthesis</keyword>
<dbReference type="Gene3D" id="3.10.50.30">
    <property type="entry name" value="Transcription elongation factor, GreA/GreB, C-terminal domain"/>
    <property type="match status" value="1"/>
</dbReference>
<dbReference type="SUPFAM" id="SSF54534">
    <property type="entry name" value="FKBP-like"/>
    <property type="match status" value="1"/>
</dbReference>
<dbReference type="NCBIfam" id="NF001262">
    <property type="entry name" value="PRK00226.1-3"/>
    <property type="match status" value="1"/>
</dbReference>
<feature type="domain" description="Transcription elongation factor GreA/GreB N-terminal" evidence="11">
    <location>
        <begin position="6"/>
        <end position="75"/>
    </location>
</feature>
<dbReference type="PANTHER" id="PTHR30437">
    <property type="entry name" value="TRANSCRIPTION ELONGATION FACTOR GREA"/>
    <property type="match status" value="1"/>
</dbReference>
<dbReference type="GO" id="GO:0032784">
    <property type="term" value="P:regulation of DNA-templated transcription elongation"/>
    <property type="evidence" value="ECO:0007669"/>
    <property type="project" value="UniProtKB-UniRule"/>
</dbReference>
<dbReference type="Gene3D" id="1.10.287.180">
    <property type="entry name" value="Transcription elongation factor, GreA/GreB, N-terminal domain"/>
    <property type="match status" value="1"/>
</dbReference>
<dbReference type="GO" id="GO:0006354">
    <property type="term" value="P:DNA-templated transcription elongation"/>
    <property type="evidence" value="ECO:0007669"/>
    <property type="project" value="TreeGrafter"/>
</dbReference>
<dbReference type="HAMAP" id="MF_00105">
    <property type="entry name" value="GreA_GreB"/>
    <property type="match status" value="1"/>
</dbReference>
<gene>
    <name evidence="8 12" type="primary">greA</name>
    <name evidence="12" type="ORF">H8R10_06995</name>
</gene>
<dbReference type="InterPro" id="IPR036953">
    <property type="entry name" value="GreA/GreB_C_sf"/>
</dbReference>
<evidence type="ECO:0000259" key="10">
    <source>
        <dbReference type="Pfam" id="PF01272"/>
    </source>
</evidence>
<evidence type="ECO:0000256" key="1">
    <source>
        <dbReference type="ARBA" id="ARBA00008213"/>
    </source>
</evidence>
<evidence type="ECO:0000259" key="11">
    <source>
        <dbReference type="Pfam" id="PF03449"/>
    </source>
</evidence>
<keyword evidence="13" id="KW-1185">Reference proteome</keyword>
<keyword evidence="12" id="KW-0251">Elongation factor</keyword>
<proteinExistence type="inferred from homology"/>
<evidence type="ECO:0000256" key="4">
    <source>
        <dbReference type="ARBA" id="ARBA00023125"/>
    </source>
</evidence>
<comment type="function">
    <text evidence="6 8 9">Necessary for efficient RNA polymerase transcription elongation past template-encoded arresting sites. The arresting sites in DNA have the property of trapping a certain fraction of elongating RNA polymerases that pass through, resulting in locked ternary complexes. Cleavage of the nascent transcript by cleavage factors such as GreA or GreB allows the resumption of elongation from the new 3'terminus. GreA releases sequences of 2 to 3 nucleotides.</text>
</comment>
<dbReference type="Proteomes" id="UP000627538">
    <property type="component" value="Unassembled WGS sequence"/>
</dbReference>
<evidence type="ECO:0000256" key="2">
    <source>
        <dbReference type="ARBA" id="ARBA00013729"/>
    </source>
</evidence>
<dbReference type="InterPro" id="IPR022691">
    <property type="entry name" value="Tscrpt_elong_fac_GreA/B_N"/>
</dbReference>
<dbReference type="InterPro" id="IPR023459">
    <property type="entry name" value="Tscrpt_elong_fac_GreA/B_fam"/>
</dbReference>
<dbReference type="Pfam" id="PF03449">
    <property type="entry name" value="GreA_GreB_N"/>
    <property type="match status" value="1"/>
</dbReference>
<dbReference type="InterPro" id="IPR006359">
    <property type="entry name" value="Tscrpt_elong_fac_GreA"/>
</dbReference>
<dbReference type="Pfam" id="PF01272">
    <property type="entry name" value="GreA_GreB"/>
    <property type="match status" value="1"/>
</dbReference>
<comment type="caution">
    <text evidence="12">The sequence shown here is derived from an EMBL/GenBank/DDBJ whole genome shotgun (WGS) entry which is preliminary data.</text>
</comment>
<evidence type="ECO:0000256" key="6">
    <source>
        <dbReference type="ARBA" id="ARBA00024916"/>
    </source>
</evidence>
<evidence type="ECO:0000256" key="8">
    <source>
        <dbReference type="HAMAP-Rule" id="MF_00105"/>
    </source>
</evidence>
<dbReference type="FunFam" id="1.10.287.180:FF:000001">
    <property type="entry name" value="Transcription elongation factor GreA"/>
    <property type="match status" value="1"/>
</dbReference>
<evidence type="ECO:0000256" key="3">
    <source>
        <dbReference type="ARBA" id="ARBA00023015"/>
    </source>
</evidence>
<evidence type="ECO:0000313" key="12">
    <source>
        <dbReference type="EMBL" id="MBD3689969.1"/>
    </source>
</evidence>
<sequence length="159" mass="17481">MADTTWLTQDAYDRLQAELTELIEVERPAIAKRIDEARQEGDLKENGGYHAAREQQSWNETRIQQLEELLENAQVGQTPDDDGIVEPGMVVTATIAGREKTFLMGTREAGIGIDLEVFSPDAPMGQAILGHKVGDEVTYEAPNGKDIRVVITDAKPYAG</sequence>
<accession>A0A8I0GA49</accession>
<dbReference type="PROSITE" id="PS00829">
    <property type="entry name" value="GREAB_1"/>
    <property type="match status" value="1"/>
</dbReference>
<evidence type="ECO:0000256" key="5">
    <source>
        <dbReference type="ARBA" id="ARBA00023163"/>
    </source>
</evidence>
<name>A0A8I0GA49_9ACTO</name>
<feature type="domain" description="Transcription elongation factor GreA/GreB C-terminal" evidence="10">
    <location>
        <begin position="82"/>
        <end position="154"/>
    </location>
</feature>
<dbReference type="AlphaFoldDB" id="A0A8I0GA49"/>
<dbReference type="InterPro" id="IPR028624">
    <property type="entry name" value="Tscrpt_elong_fac_GreA/B"/>
</dbReference>
<organism evidence="12 13">
    <name type="scientific">Nanchangia anserum</name>
    <dbReference type="NCBI Taxonomy" id="2692125"/>
    <lineage>
        <taxon>Bacteria</taxon>
        <taxon>Bacillati</taxon>
        <taxon>Actinomycetota</taxon>
        <taxon>Actinomycetes</taxon>
        <taxon>Actinomycetales</taxon>
        <taxon>Actinomycetaceae</taxon>
        <taxon>Nanchangia</taxon>
    </lineage>
</organism>
<keyword evidence="3 8" id="KW-0805">Transcription regulation</keyword>